<evidence type="ECO:0000256" key="2">
    <source>
        <dbReference type="ARBA" id="ARBA00012415"/>
    </source>
</evidence>
<sequence length="190" mass="22131">EQIIDYFQNGKKWGVNIEYIEQKELNGTGGALLLCKDSISNNNFFLTWGDILVPYEVYKKVYDIHRKEKYDFILVANYTKDPHLGAAVFCDDVICKNIVEKPPKGTSGSNLNNCGVFIFSKEIFEVLKNLKPSERGEIEIPKALLKGMKERNWKVRVVEMEMDRFRGDFGDKEEYERLKDDSSWLQFLKI</sequence>
<keyword evidence="3" id="KW-0808">Transferase</keyword>
<protein>
    <recommendedName>
        <fullName evidence="2">UTP--glucose-1-phosphate uridylyltransferase</fullName>
        <ecNumber evidence="2">2.7.7.9</ecNumber>
    </recommendedName>
</protein>
<dbReference type="InterPro" id="IPR029044">
    <property type="entry name" value="Nucleotide-diphossugar_trans"/>
</dbReference>
<evidence type="ECO:0000256" key="1">
    <source>
        <dbReference type="ARBA" id="ARBA00006890"/>
    </source>
</evidence>
<dbReference type="AlphaFoldDB" id="X1RVF6"/>
<gene>
    <name evidence="7" type="ORF">S12H4_17336</name>
</gene>
<name>X1RVF6_9ZZZZ</name>
<reference evidence="7" key="1">
    <citation type="journal article" date="2014" name="Front. Microbiol.">
        <title>High frequency of phylogenetically diverse reductive dehalogenase-homologous genes in deep subseafloor sedimentary metagenomes.</title>
        <authorList>
            <person name="Kawai M."/>
            <person name="Futagami T."/>
            <person name="Toyoda A."/>
            <person name="Takaki Y."/>
            <person name="Nishi S."/>
            <person name="Hori S."/>
            <person name="Arai W."/>
            <person name="Tsubouchi T."/>
            <person name="Morono Y."/>
            <person name="Uchiyama I."/>
            <person name="Ito T."/>
            <person name="Fujiyama A."/>
            <person name="Inagaki F."/>
            <person name="Takami H."/>
        </authorList>
    </citation>
    <scope>NUCLEOTIDE SEQUENCE</scope>
    <source>
        <strain evidence="7">Expedition CK06-06</strain>
    </source>
</reference>
<dbReference type="PANTHER" id="PTHR43197:SF1">
    <property type="entry name" value="UTP--GLUCOSE-1-PHOSPHATE URIDYLYLTRANSFERASE"/>
    <property type="match status" value="1"/>
</dbReference>
<keyword evidence="4" id="KW-0548">Nucleotidyltransferase</keyword>
<organism evidence="7">
    <name type="scientific">marine sediment metagenome</name>
    <dbReference type="NCBI Taxonomy" id="412755"/>
    <lineage>
        <taxon>unclassified sequences</taxon>
        <taxon>metagenomes</taxon>
        <taxon>ecological metagenomes</taxon>
    </lineage>
</organism>
<evidence type="ECO:0000259" key="6">
    <source>
        <dbReference type="Pfam" id="PF00483"/>
    </source>
</evidence>
<evidence type="ECO:0000256" key="3">
    <source>
        <dbReference type="ARBA" id="ARBA00022679"/>
    </source>
</evidence>
<dbReference type="Gene3D" id="3.90.550.10">
    <property type="entry name" value="Spore Coat Polysaccharide Biosynthesis Protein SpsA, Chain A"/>
    <property type="match status" value="1"/>
</dbReference>
<feature type="non-terminal residue" evidence="7">
    <location>
        <position position="1"/>
    </location>
</feature>
<accession>X1RVF6</accession>
<dbReference type="Pfam" id="PF00483">
    <property type="entry name" value="NTP_transferase"/>
    <property type="match status" value="1"/>
</dbReference>
<dbReference type="SUPFAM" id="SSF53448">
    <property type="entry name" value="Nucleotide-diphospho-sugar transferases"/>
    <property type="match status" value="1"/>
</dbReference>
<comment type="catalytic activity">
    <reaction evidence="5">
        <text>alpha-D-glucose 1-phosphate + UTP + H(+) = UDP-alpha-D-glucose + diphosphate</text>
        <dbReference type="Rhea" id="RHEA:19889"/>
        <dbReference type="ChEBI" id="CHEBI:15378"/>
        <dbReference type="ChEBI" id="CHEBI:33019"/>
        <dbReference type="ChEBI" id="CHEBI:46398"/>
        <dbReference type="ChEBI" id="CHEBI:58601"/>
        <dbReference type="ChEBI" id="CHEBI:58885"/>
        <dbReference type="EC" id="2.7.7.9"/>
    </reaction>
</comment>
<dbReference type="PANTHER" id="PTHR43197">
    <property type="entry name" value="UTP--GLUCOSE-1-PHOSPHATE URIDYLYLTRANSFERASE"/>
    <property type="match status" value="1"/>
</dbReference>
<dbReference type="InterPro" id="IPR005771">
    <property type="entry name" value="GalU_uridylyltTrfase_bac/arc"/>
</dbReference>
<dbReference type="GO" id="GO:0006011">
    <property type="term" value="P:UDP-alpha-D-glucose metabolic process"/>
    <property type="evidence" value="ECO:0007669"/>
    <property type="project" value="InterPro"/>
</dbReference>
<evidence type="ECO:0000256" key="5">
    <source>
        <dbReference type="ARBA" id="ARBA00048128"/>
    </source>
</evidence>
<dbReference type="EMBL" id="BARW01008466">
    <property type="protein sequence ID" value="GAI84653.1"/>
    <property type="molecule type" value="Genomic_DNA"/>
</dbReference>
<comment type="caution">
    <text evidence="7">The sequence shown here is derived from an EMBL/GenBank/DDBJ whole genome shotgun (WGS) entry which is preliminary data.</text>
</comment>
<dbReference type="GO" id="GO:0003983">
    <property type="term" value="F:UTP:glucose-1-phosphate uridylyltransferase activity"/>
    <property type="evidence" value="ECO:0007669"/>
    <property type="project" value="UniProtKB-EC"/>
</dbReference>
<proteinExistence type="inferred from homology"/>
<comment type="similarity">
    <text evidence="1">Belongs to the UDPGP type 2 family.</text>
</comment>
<dbReference type="EC" id="2.7.7.9" evidence="2"/>
<feature type="domain" description="Nucleotidyl transferase" evidence="6">
    <location>
        <begin position="5"/>
        <end position="158"/>
    </location>
</feature>
<evidence type="ECO:0000313" key="7">
    <source>
        <dbReference type="EMBL" id="GAI84653.1"/>
    </source>
</evidence>
<dbReference type="InterPro" id="IPR005835">
    <property type="entry name" value="NTP_transferase_dom"/>
</dbReference>
<evidence type="ECO:0000256" key="4">
    <source>
        <dbReference type="ARBA" id="ARBA00022695"/>
    </source>
</evidence>